<proteinExistence type="predicted"/>
<reference evidence="3" key="1">
    <citation type="submission" date="2012-11" db="EMBL/GenBank/DDBJ databases">
        <authorList>
            <person name="Lucero-Rivera Y.E."/>
            <person name="Tovar-Ramirez D."/>
        </authorList>
    </citation>
    <scope>NUCLEOTIDE SEQUENCE [LARGE SCALE GENOMIC DNA]</scope>
    <source>
        <strain evidence="3">Araruama</strain>
    </source>
</reference>
<sequence>MAVENSRSVSSFVACADGTVISGASLTLFTVAVNVSVTDFAPSGPLLPKSFTSIIILAVPEKSVVGVKHIPAKAALISVKAPSKFINAVPSPERLLKLDVVLNAIVPPDAVNVTSTGSVAASTSAIVMAFNVSGVSSFVLWDIGIVIVGGSLTVVTVSVNVWLADFELGSVIVIVMLPVPEASAVGSTLIVIHDALDADEMTLVVEFTLVPEKLISLSAKRLVSSDTYVIVNGSPSASTTVNFND</sequence>
<keyword evidence="1" id="KW-0812">Transmembrane</keyword>
<dbReference type="EMBL" id="ATBP01000520">
    <property type="protein sequence ID" value="ETR69956.1"/>
    <property type="molecule type" value="Genomic_DNA"/>
</dbReference>
<dbReference type="Proteomes" id="UP000189670">
    <property type="component" value="Unassembled WGS sequence"/>
</dbReference>
<evidence type="ECO:0000313" key="3">
    <source>
        <dbReference type="Proteomes" id="UP000189670"/>
    </source>
</evidence>
<name>A0A1V1P5C4_9BACT</name>
<comment type="caution">
    <text evidence="2">The sequence shown here is derived from an EMBL/GenBank/DDBJ whole genome shotgun (WGS) entry which is preliminary data.</text>
</comment>
<keyword evidence="1" id="KW-0472">Membrane</keyword>
<organism evidence="2 3">
    <name type="scientific">Candidatus Magnetoglobus multicellularis str. Araruama</name>
    <dbReference type="NCBI Taxonomy" id="890399"/>
    <lineage>
        <taxon>Bacteria</taxon>
        <taxon>Pseudomonadati</taxon>
        <taxon>Thermodesulfobacteriota</taxon>
        <taxon>Desulfobacteria</taxon>
        <taxon>Desulfobacterales</taxon>
        <taxon>Desulfobacteraceae</taxon>
        <taxon>Candidatus Magnetoglobus</taxon>
    </lineage>
</organism>
<evidence type="ECO:0000313" key="2">
    <source>
        <dbReference type="EMBL" id="ETR69956.1"/>
    </source>
</evidence>
<feature type="transmembrane region" description="Helical" evidence="1">
    <location>
        <begin position="168"/>
        <end position="192"/>
    </location>
</feature>
<protein>
    <submittedName>
        <fullName evidence="2">Uncharacterized protein</fullName>
    </submittedName>
</protein>
<accession>A0A1V1P5C4</accession>
<evidence type="ECO:0000256" key="1">
    <source>
        <dbReference type="SAM" id="Phobius"/>
    </source>
</evidence>
<keyword evidence="1" id="KW-1133">Transmembrane helix</keyword>
<dbReference type="AlphaFoldDB" id="A0A1V1P5C4"/>
<feature type="transmembrane region" description="Helical" evidence="1">
    <location>
        <begin position="138"/>
        <end position="162"/>
    </location>
</feature>
<gene>
    <name evidence="2" type="ORF">OMM_03586</name>
</gene>